<dbReference type="PRINTS" id="PR01217">
    <property type="entry name" value="PRICHEXTENSN"/>
</dbReference>
<feature type="non-terminal residue" evidence="5">
    <location>
        <position position="460"/>
    </location>
</feature>
<dbReference type="GO" id="GO:0006325">
    <property type="term" value="P:chromatin organization"/>
    <property type="evidence" value="ECO:0007669"/>
    <property type="project" value="UniProtKB-ARBA"/>
</dbReference>
<dbReference type="InterPro" id="IPR001487">
    <property type="entry name" value="Bromodomain"/>
</dbReference>
<dbReference type="InterPro" id="IPR052442">
    <property type="entry name" value="Env_Response_Regulator"/>
</dbReference>
<evidence type="ECO:0000313" key="5">
    <source>
        <dbReference type="EMBL" id="EUC57352.1"/>
    </source>
</evidence>
<accession>X8J5X8</accession>
<feature type="compositionally biased region" description="Pro residues" evidence="3">
    <location>
        <begin position="169"/>
        <end position="182"/>
    </location>
</feature>
<gene>
    <name evidence="5" type="ORF">RSOL_219400</name>
</gene>
<protein>
    <submittedName>
        <fullName evidence="5">Bromodomain domain protein</fullName>
    </submittedName>
</protein>
<dbReference type="InterPro" id="IPR036427">
    <property type="entry name" value="Bromodomain-like_sf"/>
</dbReference>
<dbReference type="SUPFAM" id="SSF47370">
    <property type="entry name" value="Bromodomain"/>
    <property type="match status" value="1"/>
</dbReference>
<dbReference type="PROSITE" id="PS50014">
    <property type="entry name" value="BROMODOMAIN_2"/>
    <property type="match status" value="1"/>
</dbReference>
<feature type="compositionally biased region" description="Pro residues" evidence="3">
    <location>
        <begin position="111"/>
        <end position="132"/>
    </location>
</feature>
<keyword evidence="1 2" id="KW-0103">Bromodomain</keyword>
<dbReference type="PANTHER" id="PTHR46136">
    <property type="entry name" value="TRANSCRIPTION FACTOR GTE8"/>
    <property type="match status" value="1"/>
</dbReference>
<dbReference type="Pfam" id="PF00439">
    <property type="entry name" value="Bromodomain"/>
    <property type="match status" value="2"/>
</dbReference>
<feature type="compositionally biased region" description="Basic and acidic residues" evidence="3">
    <location>
        <begin position="255"/>
        <end position="270"/>
    </location>
</feature>
<dbReference type="PANTHER" id="PTHR46136:SF1">
    <property type="entry name" value="TRANSCRIPTION FACTOR GTE11-RELATED"/>
    <property type="match status" value="1"/>
</dbReference>
<evidence type="ECO:0000256" key="2">
    <source>
        <dbReference type="PROSITE-ProRule" id="PRU00035"/>
    </source>
</evidence>
<organism evidence="5 6">
    <name type="scientific">Rhizoctonia solani AG-3 Rhs1AP</name>
    <dbReference type="NCBI Taxonomy" id="1086054"/>
    <lineage>
        <taxon>Eukaryota</taxon>
        <taxon>Fungi</taxon>
        <taxon>Dikarya</taxon>
        <taxon>Basidiomycota</taxon>
        <taxon>Agaricomycotina</taxon>
        <taxon>Agaricomycetes</taxon>
        <taxon>Cantharellales</taxon>
        <taxon>Ceratobasidiaceae</taxon>
        <taxon>Rhizoctonia</taxon>
    </lineage>
</organism>
<feature type="compositionally biased region" description="Low complexity" evidence="3">
    <location>
        <begin position="306"/>
        <end position="316"/>
    </location>
</feature>
<reference evidence="6" key="1">
    <citation type="journal article" date="2014" name="Genome Announc.">
        <title>Draft genome sequence of the plant-pathogenic soil fungus Rhizoctonia solani anastomosis group 3 strain Rhs1AP.</title>
        <authorList>
            <person name="Cubeta M.A."/>
            <person name="Thomas E."/>
            <person name="Dean R.A."/>
            <person name="Jabaji S."/>
            <person name="Neate S.M."/>
            <person name="Tavantzis S."/>
            <person name="Toda T."/>
            <person name="Vilgalys R."/>
            <person name="Bharathan N."/>
            <person name="Fedorova-Abrams N."/>
            <person name="Pakala S.B."/>
            <person name="Pakala S.M."/>
            <person name="Zafar N."/>
            <person name="Joardar V."/>
            <person name="Losada L."/>
            <person name="Nierman W.C."/>
        </authorList>
    </citation>
    <scope>NUCLEOTIDE SEQUENCE [LARGE SCALE GENOMIC DNA]</scope>
    <source>
        <strain evidence="6">AG-3</strain>
    </source>
</reference>
<evidence type="ECO:0000256" key="1">
    <source>
        <dbReference type="ARBA" id="ARBA00023117"/>
    </source>
</evidence>
<evidence type="ECO:0000259" key="4">
    <source>
        <dbReference type="PROSITE" id="PS50014"/>
    </source>
</evidence>
<sequence>MEISAPVASSSKPSLFTAPVPSTPANPPVNRKLSLLTGGASPGGPLETPTRVKVKPSLLSGMDTTPRPKAKESSAPPVTPSPAEQKSRTPKIKLVTRPPKPAPTPQRVASPAPPPRAPSPPPPPPPPPPEPIPGDDEALDDLLLEEVLAIETESEMKKGKEKAAAQAPAPAPPPPKPTPAPTPTTSAPPKSMKIGKTTFKIPRAGTPSGGPVEKKSRPSTPSVDAHSDRERTPAVTTKVRIVGGPDGSFKPAVTIKEKRKDGGVHRDKPVPSDPFLSPLGAGPKGKVKDAAPPPAPPPTAAPPTPAASSSSASSSSQKVDVKRCERILASLRRSENAFIFERPVDPVKDGCPTYLDEIKRPMDLGTMDYYDIIPKRDARDLTMIKSNVETGKYDSLEALTADVYLMQANAVKFNGEYSNVAADARNFVKSFETALANFKRKRKGPEVHGSSSGAKKQKLY</sequence>
<evidence type="ECO:0000313" key="6">
    <source>
        <dbReference type="Proteomes" id="UP000030108"/>
    </source>
</evidence>
<dbReference type="Proteomes" id="UP000030108">
    <property type="component" value="Unassembled WGS sequence"/>
</dbReference>
<name>X8J5X8_9AGAM</name>
<feature type="region of interest" description="Disordered" evidence="3">
    <location>
        <begin position="1"/>
        <end position="319"/>
    </location>
</feature>
<dbReference type="PRINTS" id="PR00503">
    <property type="entry name" value="BROMODOMAIN"/>
</dbReference>
<dbReference type="OrthoDB" id="308861at2759"/>
<comment type="caution">
    <text evidence="5">The sequence shown here is derived from an EMBL/GenBank/DDBJ whole genome shotgun (WGS) entry which is preliminary data.</text>
</comment>
<feature type="compositionally biased region" description="Pro residues" evidence="3">
    <location>
        <begin position="291"/>
        <end position="305"/>
    </location>
</feature>
<feature type="compositionally biased region" description="Basic and acidic residues" evidence="3">
    <location>
        <begin position="154"/>
        <end position="163"/>
    </location>
</feature>
<feature type="compositionally biased region" description="Acidic residues" evidence="3">
    <location>
        <begin position="133"/>
        <end position="144"/>
    </location>
</feature>
<dbReference type="EMBL" id="JATN01000322">
    <property type="protein sequence ID" value="EUC57352.1"/>
    <property type="molecule type" value="Genomic_DNA"/>
</dbReference>
<dbReference type="Gene3D" id="1.20.920.10">
    <property type="entry name" value="Bromodomain-like"/>
    <property type="match status" value="2"/>
</dbReference>
<proteinExistence type="predicted"/>
<evidence type="ECO:0000256" key="3">
    <source>
        <dbReference type="SAM" id="MobiDB-lite"/>
    </source>
</evidence>
<dbReference type="SMART" id="SM00297">
    <property type="entry name" value="BROMO"/>
    <property type="match status" value="1"/>
</dbReference>
<feature type="domain" description="Bromo" evidence="4">
    <location>
        <begin position="332"/>
        <end position="421"/>
    </location>
</feature>
<dbReference type="AlphaFoldDB" id="X8J5X8"/>